<name>Q5N758_ORYSJ</name>
<accession>Q5N758</accession>
<dbReference type="Proteomes" id="UP000000763">
    <property type="component" value="Chromosome 1"/>
</dbReference>
<reference evidence="2" key="1">
    <citation type="journal article" date="2005" name="Nature">
        <title>The map-based sequence of the rice genome.</title>
        <authorList>
            <consortium name="International rice genome sequencing project (IRGSP)"/>
            <person name="Matsumoto T."/>
            <person name="Wu J."/>
            <person name="Kanamori H."/>
            <person name="Katayose Y."/>
            <person name="Fujisawa M."/>
            <person name="Namiki N."/>
            <person name="Mizuno H."/>
            <person name="Yamamoto K."/>
            <person name="Antonio B.A."/>
            <person name="Baba T."/>
            <person name="Sakata K."/>
            <person name="Nagamura Y."/>
            <person name="Aoki H."/>
            <person name="Arikawa K."/>
            <person name="Arita K."/>
            <person name="Bito T."/>
            <person name="Chiden Y."/>
            <person name="Fujitsuka N."/>
            <person name="Fukunaka R."/>
            <person name="Hamada M."/>
            <person name="Harada C."/>
            <person name="Hayashi A."/>
            <person name="Hijishita S."/>
            <person name="Honda M."/>
            <person name="Hosokawa S."/>
            <person name="Ichikawa Y."/>
            <person name="Idonuma A."/>
            <person name="Iijima M."/>
            <person name="Ikeda M."/>
            <person name="Ikeno M."/>
            <person name="Ito K."/>
            <person name="Ito S."/>
            <person name="Ito T."/>
            <person name="Ito Y."/>
            <person name="Ito Y."/>
            <person name="Iwabuchi A."/>
            <person name="Kamiya K."/>
            <person name="Karasawa W."/>
            <person name="Kurita K."/>
            <person name="Katagiri S."/>
            <person name="Kikuta A."/>
            <person name="Kobayashi H."/>
            <person name="Kobayashi N."/>
            <person name="Machita K."/>
            <person name="Maehara T."/>
            <person name="Masukawa M."/>
            <person name="Mizubayashi T."/>
            <person name="Mukai Y."/>
            <person name="Nagasaki H."/>
            <person name="Nagata Y."/>
            <person name="Naito S."/>
            <person name="Nakashima M."/>
            <person name="Nakama Y."/>
            <person name="Nakamichi Y."/>
            <person name="Nakamura M."/>
            <person name="Meguro A."/>
            <person name="Negishi M."/>
            <person name="Ohta I."/>
            <person name="Ohta T."/>
            <person name="Okamoto M."/>
            <person name="Ono N."/>
            <person name="Saji S."/>
            <person name="Sakaguchi M."/>
            <person name="Sakai K."/>
            <person name="Shibata M."/>
            <person name="Shimokawa T."/>
            <person name="Song J."/>
            <person name="Takazaki Y."/>
            <person name="Terasawa K."/>
            <person name="Tsugane M."/>
            <person name="Tsuji K."/>
            <person name="Ueda S."/>
            <person name="Waki K."/>
            <person name="Yamagata H."/>
            <person name="Yamamoto M."/>
            <person name="Yamamoto S."/>
            <person name="Yamane H."/>
            <person name="Yoshiki S."/>
            <person name="Yoshihara R."/>
            <person name="Yukawa K."/>
            <person name="Zhong H."/>
            <person name="Yano M."/>
            <person name="Yuan Q."/>
            <person name="Ouyang S."/>
            <person name="Liu J."/>
            <person name="Jones K.M."/>
            <person name="Gansberger K."/>
            <person name="Moffat K."/>
            <person name="Hill J."/>
            <person name="Bera J."/>
            <person name="Fadrosh D."/>
            <person name="Jin S."/>
            <person name="Johri S."/>
            <person name="Kim M."/>
            <person name="Overton L."/>
            <person name="Reardon M."/>
            <person name="Tsitrin T."/>
            <person name="Vuong H."/>
            <person name="Weaver B."/>
            <person name="Ciecko A."/>
            <person name="Tallon L."/>
            <person name="Jackson J."/>
            <person name="Pai G."/>
            <person name="Aken S.V."/>
            <person name="Utterback T."/>
            <person name="Reidmuller S."/>
            <person name="Feldblyum T."/>
            <person name="Hsiao J."/>
            <person name="Zismann V."/>
            <person name="Iobst S."/>
            <person name="de Vazeille A.R."/>
            <person name="Buell C.R."/>
            <person name="Ying K."/>
            <person name="Li Y."/>
            <person name="Lu T."/>
            <person name="Huang Y."/>
            <person name="Zhao Q."/>
            <person name="Feng Q."/>
            <person name="Zhang L."/>
            <person name="Zhu J."/>
            <person name="Weng Q."/>
            <person name="Mu J."/>
            <person name="Lu Y."/>
            <person name="Fan D."/>
            <person name="Liu Y."/>
            <person name="Guan J."/>
            <person name="Zhang Y."/>
            <person name="Yu S."/>
            <person name="Liu X."/>
            <person name="Zhang Y."/>
            <person name="Hong G."/>
            <person name="Han B."/>
            <person name="Choisne N."/>
            <person name="Demange N."/>
            <person name="Orjeda G."/>
            <person name="Samain S."/>
            <person name="Cattolico L."/>
            <person name="Pelletier E."/>
            <person name="Couloux A."/>
            <person name="Segurens B."/>
            <person name="Wincker P."/>
            <person name="D'Hont A."/>
            <person name="Scarpelli C."/>
            <person name="Weissenbach J."/>
            <person name="Salanoubat M."/>
            <person name="Quetier F."/>
            <person name="Yu Y."/>
            <person name="Kim H.R."/>
            <person name="Rambo T."/>
            <person name="Currie J."/>
            <person name="Collura K."/>
            <person name="Luo M."/>
            <person name="Yang T."/>
            <person name="Ammiraju J.S.S."/>
            <person name="Engler F."/>
            <person name="Soderlund C."/>
            <person name="Wing R.A."/>
            <person name="Palmer L.E."/>
            <person name="de la Bastide M."/>
            <person name="Spiegel L."/>
            <person name="Nascimento L."/>
            <person name="Zutavern T."/>
            <person name="O'Shaughnessy A."/>
            <person name="Dike S."/>
            <person name="Dedhia N."/>
            <person name="Preston R."/>
            <person name="Balija V."/>
            <person name="McCombie W.R."/>
            <person name="Chow T."/>
            <person name="Chen H."/>
            <person name="Chung M."/>
            <person name="Chen C."/>
            <person name="Shaw J."/>
            <person name="Wu H."/>
            <person name="Hsiao K."/>
            <person name="Chao Y."/>
            <person name="Chu M."/>
            <person name="Cheng C."/>
            <person name="Hour A."/>
            <person name="Lee P."/>
            <person name="Lin S."/>
            <person name="Lin Y."/>
            <person name="Liou J."/>
            <person name="Liu S."/>
            <person name="Hsing Y."/>
            <person name="Raghuvanshi S."/>
            <person name="Mohanty A."/>
            <person name="Bharti A.K."/>
            <person name="Gaur A."/>
            <person name="Gupta V."/>
            <person name="Kumar D."/>
            <person name="Ravi V."/>
            <person name="Vij S."/>
            <person name="Kapur A."/>
            <person name="Khurana P."/>
            <person name="Khurana P."/>
            <person name="Khurana J.P."/>
            <person name="Tyagi A.K."/>
            <person name="Gaikwad K."/>
            <person name="Singh A."/>
            <person name="Dalal V."/>
            <person name="Srivastava S."/>
            <person name="Dixit A."/>
            <person name="Pal A.K."/>
            <person name="Ghazi I.A."/>
            <person name="Yadav M."/>
            <person name="Pandit A."/>
            <person name="Bhargava A."/>
            <person name="Sureshbabu K."/>
            <person name="Batra K."/>
            <person name="Sharma T.R."/>
            <person name="Mohapatra T."/>
            <person name="Singh N.K."/>
            <person name="Messing J."/>
            <person name="Nelson A.B."/>
            <person name="Fuks G."/>
            <person name="Kavchok S."/>
            <person name="Keizer G."/>
            <person name="Linton E."/>
            <person name="Llaca V."/>
            <person name="Song R."/>
            <person name="Tanyolac B."/>
            <person name="Young S."/>
            <person name="Ho-Il K."/>
            <person name="Hahn J.H."/>
            <person name="Sangsakoo G."/>
            <person name="Vanavichit A."/>
            <person name="de Mattos Luiz.A.T."/>
            <person name="Zimmer P.D."/>
            <person name="Malone G."/>
            <person name="Dellagostin O."/>
            <person name="de Oliveira A.C."/>
            <person name="Bevan M."/>
            <person name="Bancroft I."/>
            <person name="Minx P."/>
            <person name="Cordum H."/>
            <person name="Wilson R."/>
            <person name="Cheng Z."/>
            <person name="Jin W."/>
            <person name="Jiang J."/>
            <person name="Leong S.A."/>
            <person name="Iwama H."/>
            <person name="Gojobori T."/>
            <person name="Itoh T."/>
            <person name="Niimura Y."/>
            <person name="Fujii Y."/>
            <person name="Habara T."/>
            <person name="Sakai H."/>
            <person name="Sato Y."/>
            <person name="Wilson G."/>
            <person name="Kumar K."/>
            <person name="McCouch S."/>
            <person name="Juretic N."/>
            <person name="Hoen D."/>
            <person name="Wright S."/>
            <person name="Bruskiewich R."/>
            <person name="Bureau T."/>
            <person name="Miyao A."/>
            <person name="Hirochika H."/>
            <person name="Nishikawa T."/>
            <person name="Kadowaki K."/>
            <person name="Sugiura M."/>
            <person name="Burr B."/>
            <person name="Sasaki T."/>
        </authorList>
    </citation>
    <scope>NUCLEOTIDE SEQUENCE [LARGE SCALE GENOMIC DNA]</scope>
    <source>
        <strain evidence="2">cv. Nipponbare</strain>
    </source>
</reference>
<evidence type="ECO:0000313" key="1">
    <source>
        <dbReference type="EMBL" id="BAD82698.1"/>
    </source>
</evidence>
<protein>
    <submittedName>
        <fullName evidence="1">Uncharacterized protein</fullName>
    </submittedName>
</protein>
<reference evidence="2" key="2">
    <citation type="journal article" date="2008" name="Nucleic Acids Res.">
        <title>The rice annotation project database (RAP-DB): 2008 update.</title>
        <authorList>
            <consortium name="The rice annotation project (RAP)"/>
        </authorList>
    </citation>
    <scope>GENOME REANNOTATION</scope>
    <source>
        <strain evidence="2">cv. Nipponbare</strain>
    </source>
</reference>
<evidence type="ECO:0000313" key="2">
    <source>
        <dbReference type="Proteomes" id="UP000000763"/>
    </source>
</evidence>
<gene>
    <name evidence="1" type="primary">OSJNBa0085D07.35</name>
</gene>
<dbReference type="EMBL" id="AP004331">
    <property type="protein sequence ID" value="BAD82698.1"/>
    <property type="molecule type" value="Genomic_DNA"/>
</dbReference>
<proteinExistence type="predicted"/>
<organism evidence="1 2">
    <name type="scientific">Oryza sativa subsp. japonica</name>
    <name type="common">Rice</name>
    <dbReference type="NCBI Taxonomy" id="39947"/>
    <lineage>
        <taxon>Eukaryota</taxon>
        <taxon>Viridiplantae</taxon>
        <taxon>Streptophyta</taxon>
        <taxon>Embryophyta</taxon>
        <taxon>Tracheophyta</taxon>
        <taxon>Spermatophyta</taxon>
        <taxon>Magnoliopsida</taxon>
        <taxon>Liliopsida</taxon>
        <taxon>Poales</taxon>
        <taxon>Poaceae</taxon>
        <taxon>BOP clade</taxon>
        <taxon>Oryzoideae</taxon>
        <taxon>Oryzeae</taxon>
        <taxon>Oryzinae</taxon>
        <taxon>Oryza</taxon>
        <taxon>Oryza sativa</taxon>
    </lineage>
</organism>
<dbReference type="AlphaFoldDB" id="Q5N758"/>
<sequence>MGHPRLRAGPARPDSWWAVPGWEAQPMGWHGPARWLNFMCRNPGSPLATVKKTNAS</sequence>